<dbReference type="EMBL" id="JANPWZ010001414">
    <property type="protein sequence ID" value="KAJ3565982.1"/>
    <property type="molecule type" value="Genomic_DNA"/>
</dbReference>
<dbReference type="Proteomes" id="UP001148614">
    <property type="component" value="Unassembled WGS sequence"/>
</dbReference>
<evidence type="ECO:0000256" key="1">
    <source>
        <dbReference type="SAM" id="MobiDB-lite"/>
    </source>
</evidence>
<dbReference type="VEuPathDB" id="FungiDB:F4678DRAFT_105264"/>
<gene>
    <name evidence="2" type="ORF">NPX13_g7303</name>
</gene>
<feature type="region of interest" description="Disordered" evidence="1">
    <location>
        <begin position="558"/>
        <end position="597"/>
    </location>
</feature>
<feature type="region of interest" description="Disordered" evidence="1">
    <location>
        <begin position="158"/>
        <end position="185"/>
    </location>
</feature>
<feature type="compositionally biased region" description="Low complexity" evidence="1">
    <location>
        <begin position="580"/>
        <end position="591"/>
    </location>
</feature>
<comment type="caution">
    <text evidence="2">The sequence shown here is derived from an EMBL/GenBank/DDBJ whole genome shotgun (WGS) entry which is preliminary data.</text>
</comment>
<sequence length="670" mass="73476">MDAGTALAIVQLSASVLKLGRDIAFEFVGPEGAHMKLRHLNTRLQILNTILEEVLGQPGSPDKLSTTQFPGSESIAKTLRECKSFLEHYKSLLSATPGRGATAQRVLLTVGPDASRIDEFHKKIDQHYAELGQWRIGDLSDKIHELQLSFASVRNSLSVPPTNHPSSYQSPNSGHVTSDIGSDSSTTTIASVTLDQQLTPATIQTPPVLRPQSRNPSLNSIPELPSPAVPPNTSHANARIRQYSRDTLSSESGHATGDVDRQSYVAGPGGGRTSSSSSSIAPVTGHGVTVIFGSGEIFRFSHDAYEVYESAAGRVIHWHSPPLQIEHFLPSGSRRIPHTKPNDDNMEVTFLPRSLKHRVHIIRPSGSENKTESIKYQFTHKADREEFQRRARMRQFLQMIQVVKIHKLKEENIALGVHLKVWAGTQTKSDPTFSFASLRRTEATTNVVEYTIRWFKREVERKGDKRLILRPYSEDTDLNYGPAISEKTSPLKDLARRMSIGSNAASIYGPHALLYEGKGVTAPESVQRLGYLEIEFASLGLREQFITACSEADNITQTSRQSTVGSETGQLSPRQASIFSSGSTTVSRRTTPQPSISELEGLPVGLGVHTDTPGSPYPLQLPSPAMRTAPRIQFDNLSIFTMPDAAVPIVHEAEHSEPSPTDTHAPREPG</sequence>
<evidence type="ECO:0000313" key="2">
    <source>
        <dbReference type="EMBL" id="KAJ3565982.1"/>
    </source>
</evidence>
<name>A0A9W8NB71_9PEZI</name>
<dbReference type="AlphaFoldDB" id="A0A9W8NB71"/>
<evidence type="ECO:0000313" key="3">
    <source>
        <dbReference type="Proteomes" id="UP001148614"/>
    </source>
</evidence>
<keyword evidence="3" id="KW-1185">Reference proteome</keyword>
<organism evidence="2 3">
    <name type="scientific">Xylaria arbuscula</name>
    <dbReference type="NCBI Taxonomy" id="114810"/>
    <lineage>
        <taxon>Eukaryota</taxon>
        <taxon>Fungi</taxon>
        <taxon>Dikarya</taxon>
        <taxon>Ascomycota</taxon>
        <taxon>Pezizomycotina</taxon>
        <taxon>Sordariomycetes</taxon>
        <taxon>Xylariomycetidae</taxon>
        <taxon>Xylariales</taxon>
        <taxon>Xylariaceae</taxon>
        <taxon>Xylaria</taxon>
    </lineage>
</organism>
<feature type="region of interest" description="Disordered" evidence="1">
    <location>
        <begin position="197"/>
        <end position="282"/>
    </location>
</feature>
<accession>A0A9W8NB71</accession>
<feature type="compositionally biased region" description="Polar residues" evidence="1">
    <location>
        <begin position="558"/>
        <end position="579"/>
    </location>
</feature>
<proteinExistence type="predicted"/>
<reference evidence="2" key="1">
    <citation type="submission" date="2022-07" db="EMBL/GenBank/DDBJ databases">
        <title>Genome Sequence of Xylaria arbuscula.</title>
        <authorList>
            <person name="Buettner E."/>
        </authorList>
    </citation>
    <scope>NUCLEOTIDE SEQUENCE</scope>
    <source>
        <strain evidence="2">VT107</strain>
    </source>
</reference>
<protein>
    <submittedName>
        <fullName evidence="2">Uncharacterized protein</fullName>
    </submittedName>
</protein>
<feature type="compositionally biased region" description="Polar residues" evidence="1">
    <location>
        <begin position="158"/>
        <end position="176"/>
    </location>
</feature>